<organism evidence="1 2">
    <name type="scientific">Pontibacter locisalis</name>
    <dbReference type="NCBI Taxonomy" id="1719035"/>
    <lineage>
        <taxon>Bacteria</taxon>
        <taxon>Pseudomonadati</taxon>
        <taxon>Bacteroidota</taxon>
        <taxon>Cytophagia</taxon>
        <taxon>Cytophagales</taxon>
        <taxon>Hymenobacteraceae</taxon>
        <taxon>Pontibacter</taxon>
    </lineage>
</organism>
<reference evidence="2" key="1">
    <citation type="journal article" date="2019" name="Int. J. Syst. Evol. Microbiol.">
        <title>The Global Catalogue of Microorganisms (GCM) 10K type strain sequencing project: providing services to taxonomists for standard genome sequencing and annotation.</title>
        <authorList>
            <consortium name="The Broad Institute Genomics Platform"/>
            <consortium name="The Broad Institute Genome Sequencing Center for Infectious Disease"/>
            <person name="Wu L."/>
            <person name="Ma J."/>
        </authorList>
    </citation>
    <scope>NUCLEOTIDE SEQUENCE [LARGE SCALE GENOMIC DNA]</scope>
    <source>
        <strain evidence="2">KCTC 42498</strain>
    </source>
</reference>
<proteinExistence type="predicted"/>
<comment type="caution">
    <text evidence="1">The sequence shown here is derived from an EMBL/GenBank/DDBJ whole genome shotgun (WGS) entry which is preliminary data.</text>
</comment>
<name>A0ABW5IPZ8_9BACT</name>
<dbReference type="Proteomes" id="UP001597544">
    <property type="component" value="Unassembled WGS sequence"/>
</dbReference>
<accession>A0ABW5IPZ8</accession>
<sequence>MTFDSPRLAERRQGRNTLLYLLHQRTKVRIIHYACESFINPYDRTPRITSVSIYDFDNKQVESFSIHLSAQEMGLVNKNLSEHELDIVERDLLTKFYKYIRANKSCKWIHWKMKDFTYGFQVLELRFKSLKGKPVKIQHENKYDLSEILRQVYSNNFEVNDGTGKLLALAKRNGFKSIRALRGIEEAEAFSRQEYQLLHHSTQKKVEGLAFILEEAAQGNLKVAARFYHIYGSNFPGFVRWAMEHPTYSILSMIATLYPLYSILFPSKQTILITVAPVIGILKELLNFIAS</sequence>
<protein>
    <submittedName>
        <fullName evidence="1">Uncharacterized protein</fullName>
    </submittedName>
</protein>
<evidence type="ECO:0000313" key="1">
    <source>
        <dbReference type="EMBL" id="MFD2514085.1"/>
    </source>
</evidence>
<dbReference type="EMBL" id="JBHULU010000012">
    <property type="protein sequence ID" value="MFD2514085.1"/>
    <property type="molecule type" value="Genomic_DNA"/>
</dbReference>
<dbReference type="RefSeq" id="WP_377505930.1">
    <property type="nucleotide sequence ID" value="NZ_JBHULU010000012.1"/>
</dbReference>
<keyword evidence="2" id="KW-1185">Reference proteome</keyword>
<evidence type="ECO:0000313" key="2">
    <source>
        <dbReference type="Proteomes" id="UP001597544"/>
    </source>
</evidence>
<gene>
    <name evidence="1" type="ORF">ACFSRY_09425</name>
</gene>